<evidence type="ECO:0000256" key="2">
    <source>
        <dbReference type="ARBA" id="ARBA00007069"/>
    </source>
</evidence>
<keyword evidence="8 9" id="KW-0472">Membrane</keyword>
<feature type="transmembrane region" description="Helical" evidence="9">
    <location>
        <begin position="622"/>
        <end position="638"/>
    </location>
</feature>
<dbReference type="InterPro" id="IPR000515">
    <property type="entry name" value="MetI-like"/>
</dbReference>
<keyword evidence="5" id="KW-0592">Phosphate transport</keyword>
<evidence type="ECO:0000256" key="7">
    <source>
        <dbReference type="ARBA" id="ARBA00022989"/>
    </source>
</evidence>
<feature type="transmembrane region" description="Helical" evidence="9">
    <location>
        <begin position="133"/>
        <end position="152"/>
    </location>
</feature>
<feature type="transmembrane region" description="Helical" evidence="9">
    <location>
        <begin position="292"/>
        <end position="315"/>
    </location>
</feature>
<dbReference type="GO" id="GO:0005315">
    <property type="term" value="F:phosphate transmembrane transporter activity"/>
    <property type="evidence" value="ECO:0007669"/>
    <property type="project" value="InterPro"/>
</dbReference>
<reference evidence="10 11" key="1">
    <citation type="submission" date="2017-11" db="EMBL/GenBank/DDBJ databases">
        <title>Genome sequence of Entomoplasma freundtii BARC 318 (ATCC 51999).</title>
        <authorList>
            <person name="Lo W.-S."/>
            <person name="Gasparich G.E."/>
            <person name="Kuo C.-H."/>
        </authorList>
    </citation>
    <scope>NUCLEOTIDE SEQUENCE [LARGE SCALE GENOMIC DNA]</scope>
    <source>
        <strain evidence="10 11">BARC 318</strain>
    </source>
</reference>
<dbReference type="RefSeq" id="WP_100609203.1">
    <property type="nucleotide sequence ID" value="NZ_CP024962.1"/>
</dbReference>
<dbReference type="InterPro" id="IPR051124">
    <property type="entry name" value="Phosphate_Transport_Permease"/>
</dbReference>
<dbReference type="GO" id="GO:0005886">
    <property type="term" value="C:plasma membrane"/>
    <property type="evidence" value="ECO:0007669"/>
    <property type="project" value="UniProtKB-SubCell"/>
</dbReference>
<name>A0A2K8NR06_9MOLU</name>
<keyword evidence="6 9" id="KW-0812">Transmembrane</keyword>
<evidence type="ECO:0000313" key="11">
    <source>
        <dbReference type="Proteomes" id="UP000232222"/>
    </source>
</evidence>
<dbReference type="SUPFAM" id="SSF161098">
    <property type="entry name" value="MetI-like"/>
    <property type="match status" value="2"/>
</dbReference>
<feature type="transmembrane region" description="Helical" evidence="9">
    <location>
        <begin position="229"/>
        <end position="251"/>
    </location>
</feature>
<dbReference type="AlphaFoldDB" id="A0A2K8NR06"/>
<gene>
    <name evidence="10" type="primary">pstA</name>
    <name evidence="10" type="ORF">EFREU_v1c02220</name>
</gene>
<comment type="subcellular location">
    <subcellularLocation>
        <location evidence="1 9">Cell membrane</location>
        <topology evidence="1 9">Multi-pass membrane protein</topology>
    </subcellularLocation>
</comment>
<comment type="similarity">
    <text evidence="2 9">Belongs to the binding-protein-dependent transport system permease family. CysTW subfamily.</text>
</comment>
<dbReference type="OrthoDB" id="9785113at2"/>
<accession>A0A2K8NR06</accession>
<feature type="transmembrane region" description="Helical" evidence="9">
    <location>
        <begin position="650"/>
        <end position="668"/>
    </location>
</feature>
<dbReference type="PANTHER" id="PTHR30425:SF1">
    <property type="entry name" value="PHOSPHATE TRANSPORT SYSTEM PERMEASE PROTEIN PSTC"/>
    <property type="match status" value="1"/>
</dbReference>
<dbReference type="EMBL" id="CP024962">
    <property type="protein sequence ID" value="ATZ16249.1"/>
    <property type="molecule type" value="Genomic_DNA"/>
</dbReference>
<evidence type="ECO:0000256" key="9">
    <source>
        <dbReference type="RuleBase" id="RU363043"/>
    </source>
</evidence>
<dbReference type="Pfam" id="PF00528">
    <property type="entry name" value="BPD_transp_1"/>
    <property type="match status" value="2"/>
</dbReference>
<dbReference type="GO" id="GO:0035435">
    <property type="term" value="P:phosphate ion transmembrane transport"/>
    <property type="evidence" value="ECO:0007669"/>
    <property type="project" value="InterPro"/>
</dbReference>
<dbReference type="Gene3D" id="1.10.3720.10">
    <property type="entry name" value="MetI-like"/>
    <property type="match status" value="2"/>
</dbReference>
<dbReference type="NCBIfam" id="TIGR00974">
    <property type="entry name" value="3a0107s02c"/>
    <property type="match status" value="1"/>
</dbReference>
<protein>
    <recommendedName>
        <fullName evidence="9">Phosphate transport system permease protein PstA</fullName>
    </recommendedName>
</protein>
<evidence type="ECO:0000256" key="6">
    <source>
        <dbReference type="ARBA" id="ARBA00022692"/>
    </source>
</evidence>
<dbReference type="CDD" id="cd06261">
    <property type="entry name" value="TM_PBP2"/>
    <property type="match status" value="2"/>
</dbReference>
<feature type="transmembrane region" description="Helical" evidence="9">
    <location>
        <begin position="529"/>
        <end position="549"/>
    </location>
</feature>
<organism evidence="10 11">
    <name type="scientific">Entomoplasma freundtii</name>
    <dbReference type="NCBI Taxonomy" id="74700"/>
    <lineage>
        <taxon>Bacteria</taxon>
        <taxon>Bacillati</taxon>
        <taxon>Mycoplasmatota</taxon>
        <taxon>Mollicutes</taxon>
        <taxon>Entomoplasmatales</taxon>
        <taxon>Entomoplasmataceae</taxon>
        <taxon>Entomoplasma</taxon>
    </lineage>
</organism>
<evidence type="ECO:0000256" key="1">
    <source>
        <dbReference type="ARBA" id="ARBA00004651"/>
    </source>
</evidence>
<sequence>MAIIHQKKSPNPVLTPPKEPKNFDVATAKAKKRAINAISFKVLIYVLTILIVALIFFLIGYIIYSSVPMYRYTSFWKFIFTANWKPKDNQFGIGMIIGMTLMLLFITMLFAVPLTIFSTVFIIEYLSKRGQKIAITLIQLLAGIPSVVFGLFAREYIGALFRLMGAPSNDNLMVAALTMTFMAIPTMVSLSYNALKSVPEGYRYGSLALGISREKTAFTIILRSASTKIITAVILGISRVIGETMAIMMIAGNASGGFDNSSFSGFLFSSIRTLASTIGLEISETSSSQHKAALFAIATFLFIMVFLINLTVLMLSNISRSHSQRANKLRQKAQLKIANEEMAVQKRQKVEQTKSKRQIKTVHFKKPLLASSHNQDEDLKSYHPTYSATELGMMVNLKTKNKFWKKAYSIMMLFLMGLSVAIVLFFIIWILGTIIIKGLIALGTPSAFISINGQDGIFAALFTTILLVVATLFFAIPLALAAAIYLFEYANPASWVTKSLRFIINLLSSTPSIIFGIFGLQVFIVLLKLPFSIFASSLTMTIVILPMLITNFEDALSSVPEGYREAGAGLGMTNLQQLFRIILPYAREGLMTGIILAMARIIGESAPVYLTLGTAIRMPAEGFLSQGATLTTAIYMLAAEAQPGKGQESIYLLALITVLLVFALNIGIQKIATFFTKNNDSSGSHLVTLKAKMKNISHKFQSFSFERWRIRQRASWRNFKKRVKYFGKWLKLRLSWKHIKETYQAWRERRQKFNKIKKKEEI</sequence>
<dbReference type="PROSITE" id="PS50928">
    <property type="entry name" value="ABC_TM1"/>
    <property type="match status" value="2"/>
</dbReference>
<feature type="transmembrane region" description="Helical" evidence="9">
    <location>
        <begin position="456"/>
        <end position="487"/>
    </location>
</feature>
<keyword evidence="4 9" id="KW-1003">Cell membrane</keyword>
<dbReference type="Proteomes" id="UP000232222">
    <property type="component" value="Chromosome"/>
</dbReference>
<proteinExistence type="inferred from homology"/>
<keyword evidence="11" id="KW-1185">Reference proteome</keyword>
<feature type="transmembrane region" description="Helical" evidence="9">
    <location>
        <begin position="93"/>
        <end position="126"/>
    </location>
</feature>
<evidence type="ECO:0000256" key="8">
    <source>
        <dbReference type="ARBA" id="ARBA00023136"/>
    </source>
</evidence>
<feature type="transmembrane region" description="Helical" evidence="9">
    <location>
        <begin position="42"/>
        <end position="64"/>
    </location>
</feature>
<feature type="transmembrane region" description="Helical" evidence="9">
    <location>
        <begin position="410"/>
        <end position="436"/>
    </location>
</feature>
<comment type="caution">
    <text evidence="9">Lacks conserved residue(s) required for the propagation of feature annotation.</text>
</comment>
<feature type="transmembrane region" description="Helical" evidence="9">
    <location>
        <begin position="590"/>
        <end position="610"/>
    </location>
</feature>
<evidence type="ECO:0000313" key="10">
    <source>
        <dbReference type="EMBL" id="ATZ16249.1"/>
    </source>
</evidence>
<keyword evidence="3" id="KW-0813">Transport</keyword>
<dbReference type="PANTHER" id="PTHR30425">
    <property type="entry name" value="PHOSPHATE TRANSPORT SYSTEM PERMEASE PROTEIN PST"/>
    <property type="match status" value="1"/>
</dbReference>
<evidence type="ECO:0000256" key="3">
    <source>
        <dbReference type="ARBA" id="ARBA00022448"/>
    </source>
</evidence>
<feature type="transmembrane region" description="Helical" evidence="9">
    <location>
        <begin position="172"/>
        <end position="195"/>
    </location>
</feature>
<dbReference type="InterPro" id="IPR005672">
    <property type="entry name" value="Phosphate_PstA"/>
</dbReference>
<evidence type="ECO:0000256" key="4">
    <source>
        <dbReference type="ARBA" id="ARBA00022475"/>
    </source>
</evidence>
<dbReference type="InterPro" id="IPR035906">
    <property type="entry name" value="MetI-like_sf"/>
</dbReference>
<evidence type="ECO:0000256" key="5">
    <source>
        <dbReference type="ARBA" id="ARBA00022592"/>
    </source>
</evidence>
<keyword evidence="7 9" id="KW-1133">Transmembrane helix</keyword>
<dbReference type="KEGG" id="efr:EFREU_v1c02220"/>
<feature type="transmembrane region" description="Helical" evidence="9">
    <location>
        <begin position="499"/>
        <end position="523"/>
    </location>
</feature>